<keyword evidence="7 8" id="KW-0030">Aminoacyl-tRNA synthetase</keyword>
<dbReference type="GO" id="GO:0004820">
    <property type="term" value="F:glycine-tRNA ligase activity"/>
    <property type="evidence" value="ECO:0007669"/>
    <property type="project" value="UniProtKB-EC"/>
</dbReference>
<comment type="function">
    <text evidence="8">Catalyzes the attachment of glycine to tRNA(Gly).</text>
</comment>
<dbReference type="HAMAP" id="MF_00253_B">
    <property type="entry name" value="Gly_tRNA_synth_B"/>
    <property type="match status" value="1"/>
</dbReference>
<dbReference type="Gene3D" id="3.40.50.800">
    <property type="entry name" value="Anticodon-binding domain"/>
    <property type="match status" value="1"/>
</dbReference>
<feature type="binding site" evidence="8">
    <location>
        <position position="100"/>
    </location>
    <ligand>
        <name>substrate</name>
    </ligand>
</feature>
<dbReference type="PANTHER" id="PTHR10745:SF8">
    <property type="entry name" value="DNA POLYMERASE SUBUNIT GAMMA-2, MITOCHONDRIAL"/>
    <property type="match status" value="1"/>
</dbReference>
<feature type="binding site" evidence="8">
    <location>
        <begin position="188"/>
        <end position="193"/>
    </location>
    <ligand>
        <name>ATP</name>
        <dbReference type="ChEBI" id="CHEBI:30616"/>
    </ligand>
</feature>
<dbReference type="EMBL" id="CP075585">
    <property type="protein sequence ID" value="QZA59407.1"/>
    <property type="molecule type" value="Genomic_DNA"/>
</dbReference>
<accession>A0ABX8Z5U9</accession>
<dbReference type="Pfam" id="PF00587">
    <property type="entry name" value="tRNA-synt_2b"/>
    <property type="match status" value="1"/>
</dbReference>
<evidence type="ECO:0000256" key="3">
    <source>
        <dbReference type="ARBA" id="ARBA00022598"/>
    </source>
</evidence>
<evidence type="ECO:0000259" key="9">
    <source>
        <dbReference type="PROSITE" id="PS50862"/>
    </source>
</evidence>
<evidence type="ECO:0000256" key="6">
    <source>
        <dbReference type="ARBA" id="ARBA00022917"/>
    </source>
</evidence>
<dbReference type="InterPro" id="IPR002315">
    <property type="entry name" value="tRNA-synt_gly"/>
</dbReference>
<proteinExistence type="inferred from homology"/>
<dbReference type="InterPro" id="IPR002314">
    <property type="entry name" value="aa-tRNA-synt_IIb"/>
</dbReference>
<evidence type="ECO:0000313" key="10">
    <source>
        <dbReference type="EMBL" id="QZA59407.1"/>
    </source>
</evidence>
<dbReference type="InterPro" id="IPR004154">
    <property type="entry name" value="Anticodon-bd"/>
</dbReference>
<keyword evidence="11" id="KW-1185">Reference proteome</keyword>
<evidence type="ECO:0000256" key="5">
    <source>
        <dbReference type="ARBA" id="ARBA00022840"/>
    </source>
</evidence>
<feature type="binding site" evidence="8">
    <location>
        <begin position="321"/>
        <end position="324"/>
    </location>
    <ligand>
        <name>ATP</name>
        <dbReference type="ChEBI" id="CHEBI:30616"/>
    </ligand>
</feature>
<keyword evidence="3 8" id="KW-0436">Ligase</keyword>
<dbReference type="NCBIfam" id="TIGR00389">
    <property type="entry name" value="glyS_dimeric"/>
    <property type="match status" value="1"/>
</dbReference>
<dbReference type="NCBIfam" id="NF003211">
    <property type="entry name" value="PRK04173.1"/>
    <property type="match status" value="1"/>
</dbReference>
<dbReference type="CDD" id="cd00858">
    <property type="entry name" value="GlyRS_anticodon"/>
    <property type="match status" value="1"/>
</dbReference>
<feature type="domain" description="Aminoacyl-transfer RNA synthetases class-II family profile" evidence="9">
    <location>
        <begin position="9"/>
        <end position="340"/>
    </location>
</feature>
<sequence length="455" mass="52464">MDSKISMDDIVALCKRRGFIFQSSEIYGGLQGIYDYGPLGVELKNHLKSAWWKSVVYERDDIEGLDCSIITHRLTLKYSGHEDTFTDPMVDCRQCKHRMRADHIVDHKCDHCGSKDLTQPRNFNLMFRTNLGPIDDGTSFAYLRPETAQSIFINFKHIVDSTSRKIPFGIAQIGKAFRNEVTPKNFIFRVREFEQMEIEFFVKPGEDEIWHKVWVENRLNWWKEQGLQAENLQLQPQKKEELAHYSKATTDILYRFPYGFEELEGIANRTDFDLGSHTKAKEEFKLFANVAANSDSNIKLGIQDPQTKEYIIPFVIEPSAGLDRGVLAILTQAFTEELLPEGQKRIVLKLKPHLAPIKVAIVPLARNNEKIVTKAKEIKHFLQKLGVGRIKYEDTGNVGKAYRRNDEIGTPLCITVDFDTFENAEETVTIRDRDSMQQQRVAVKELVCFIKNYFS</sequence>
<dbReference type="Gene3D" id="3.30.930.10">
    <property type="entry name" value="Bira Bifunctional Protein, Domain 2"/>
    <property type="match status" value="1"/>
</dbReference>
<dbReference type="Pfam" id="PF03129">
    <property type="entry name" value="HGTP_anticodon"/>
    <property type="match status" value="1"/>
</dbReference>
<dbReference type="InterPro" id="IPR022961">
    <property type="entry name" value="Gly_tRNA_ligase_bac"/>
</dbReference>
<feature type="binding site" evidence="8">
    <location>
        <begin position="317"/>
        <end position="321"/>
    </location>
    <ligand>
        <name>substrate</name>
    </ligand>
</feature>
<name>A0ABX8Z5U9_9BACT</name>
<dbReference type="InterPro" id="IPR033731">
    <property type="entry name" value="GlyRS-like_core"/>
</dbReference>
<evidence type="ECO:0000313" key="11">
    <source>
        <dbReference type="Proteomes" id="UP000822862"/>
    </source>
</evidence>
<keyword evidence="2 8" id="KW-0963">Cytoplasm</keyword>
<comment type="similarity">
    <text evidence="1 8">Belongs to the class-II aminoacyl-tRNA synthetase family.</text>
</comment>
<feature type="binding site" evidence="8">
    <location>
        <begin position="193"/>
        <end position="197"/>
    </location>
    <ligand>
        <name>substrate</name>
    </ligand>
</feature>
<reference evidence="10 11" key="1">
    <citation type="submission" date="2020-01" db="EMBL/GenBank/DDBJ databases">
        <authorList>
            <person name="Sixt B."/>
            <person name="Schulz F."/>
            <person name="Kostanjsek R."/>
            <person name="Koestlbacher S."/>
            <person name="Collingro A."/>
            <person name="Toenshoff E."/>
            <person name="Horn M."/>
        </authorList>
    </citation>
    <scope>NUCLEOTIDE SEQUENCE [LARGE SCALE GENOMIC DNA]</scope>
    <source>
        <strain evidence="10 11">15C</strain>
    </source>
</reference>
<comment type="catalytic activity">
    <reaction evidence="8">
        <text>tRNA(Gly) + glycine + ATP = glycyl-tRNA(Gly) + AMP + diphosphate</text>
        <dbReference type="Rhea" id="RHEA:16013"/>
        <dbReference type="Rhea" id="RHEA-COMP:9664"/>
        <dbReference type="Rhea" id="RHEA-COMP:9683"/>
        <dbReference type="ChEBI" id="CHEBI:30616"/>
        <dbReference type="ChEBI" id="CHEBI:33019"/>
        <dbReference type="ChEBI" id="CHEBI:57305"/>
        <dbReference type="ChEBI" id="CHEBI:78442"/>
        <dbReference type="ChEBI" id="CHEBI:78522"/>
        <dbReference type="ChEBI" id="CHEBI:456215"/>
        <dbReference type="EC" id="6.1.1.14"/>
    </reaction>
</comment>
<keyword evidence="5 8" id="KW-0067">ATP-binding</keyword>
<dbReference type="InterPro" id="IPR027031">
    <property type="entry name" value="Gly-tRNA_synthase/POLG2"/>
</dbReference>
<dbReference type="CDD" id="cd00774">
    <property type="entry name" value="GlyRS-like_core"/>
    <property type="match status" value="1"/>
</dbReference>
<evidence type="ECO:0000256" key="7">
    <source>
        <dbReference type="ARBA" id="ARBA00023146"/>
    </source>
</evidence>
<dbReference type="RefSeq" id="WP_194844635.1">
    <property type="nucleotide sequence ID" value="NZ_CP075585.1"/>
</dbReference>
<feature type="binding site" evidence="8">
    <location>
        <position position="146"/>
    </location>
    <ligand>
        <name>substrate</name>
    </ligand>
</feature>
<keyword evidence="4 8" id="KW-0547">Nucleotide-binding</keyword>
<dbReference type="PANTHER" id="PTHR10745">
    <property type="entry name" value="GLYCYL-TRNA SYNTHETASE/DNA POLYMERASE SUBUNIT GAMMA-2"/>
    <property type="match status" value="1"/>
</dbReference>
<reference evidence="10 11" key="2">
    <citation type="submission" date="2021-05" db="EMBL/GenBank/DDBJ databases">
        <title>Ecology and evolution of chlamydial symbionts of arthropods.</title>
        <authorList>
            <person name="Halter T."/>
            <person name="Sixt B.S."/>
            <person name="Toenshoff E.R."/>
            <person name="Koestlbacher S."/>
            <person name="Schulz F."/>
            <person name="Kostanjsek R."/>
            <person name="Collingro A."/>
            <person name="Hendrickx F."/>
            <person name="Horn M."/>
        </authorList>
    </citation>
    <scope>NUCLEOTIDE SEQUENCE [LARGE SCALE GENOMIC DNA]</scope>
    <source>
        <strain evidence="10 11">15C</strain>
    </source>
</reference>
<feature type="binding site" evidence="8">
    <location>
        <begin position="178"/>
        <end position="180"/>
    </location>
    <ligand>
        <name>ATP</name>
        <dbReference type="ChEBI" id="CHEBI:30616"/>
    </ligand>
</feature>
<comment type="subunit">
    <text evidence="8">Homodimer.</text>
</comment>
<evidence type="ECO:0000256" key="2">
    <source>
        <dbReference type="ARBA" id="ARBA00022490"/>
    </source>
</evidence>
<gene>
    <name evidence="8" type="primary">glyQS</name>
    <name evidence="10" type="ORF">RHAB15C_0001294</name>
</gene>
<dbReference type="SUPFAM" id="SSF55681">
    <property type="entry name" value="Class II aaRS and biotin synthetases"/>
    <property type="match status" value="1"/>
</dbReference>
<dbReference type="PRINTS" id="PR01043">
    <property type="entry name" value="TRNASYNTHGLY"/>
</dbReference>
<dbReference type="PROSITE" id="PS50862">
    <property type="entry name" value="AA_TRNA_LIGASE_II"/>
    <property type="match status" value="1"/>
</dbReference>
<dbReference type="SUPFAM" id="SSF52954">
    <property type="entry name" value="Class II aaRS ABD-related"/>
    <property type="match status" value="1"/>
</dbReference>
<dbReference type="InterPro" id="IPR006195">
    <property type="entry name" value="aa-tRNA-synth_II"/>
</dbReference>
<comment type="subcellular location">
    <subcellularLocation>
        <location evidence="8">Cytoplasm</location>
    </subcellularLocation>
</comment>
<evidence type="ECO:0000256" key="8">
    <source>
        <dbReference type="HAMAP-Rule" id="MF_00253"/>
    </source>
</evidence>
<evidence type="ECO:0000256" key="1">
    <source>
        <dbReference type="ARBA" id="ARBA00008226"/>
    </source>
</evidence>
<organism evidence="10 11">
    <name type="scientific">Candidatus Rhabdochlamydia porcellionis</name>
    <dbReference type="NCBI Taxonomy" id="225148"/>
    <lineage>
        <taxon>Bacteria</taxon>
        <taxon>Pseudomonadati</taxon>
        <taxon>Chlamydiota</taxon>
        <taxon>Chlamydiia</taxon>
        <taxon>Parachlamydiales</taxon>
        <taxon>Candidatus Rhabdochlamydiaceae</taxon>
        <taxon>Candidatus Rhabdochlamydia</taxon>
    </lineage>
</organism>
<feature type="binding site" evidence="8">
    <location>
        <begin position="262"/>
        <end position="263"/>
    </location>
    <ligand>
        <name>ATP</name>
        <dbReference type="ChEBI" id="CHEBI:30616"/>
    </ligand>
</feature>
<dbReference type="InterPro" id="IPR036621">
    <property type="entry name" value="Anticodon-bd_dom_sf"/>
</dbReference>
<dbReference type="EC" id="6.1.1.14" evidence="8"/>
<dbReference type="InterPro" id="IPR045864">
    <property type="entry name" value="aa-tRNA-synth_II/BPL/LPL"/>
</dbReference>
<protein>
    <recommendedName>
        <fullName evidence="8">Glycine--tRNA ligase</fullName>
        <ecNumber evidence="8">6.1.1.14</ecNumber>
    </recommendedName>
    <alternativeName>
        <fullName evidence="8">Glycyl-tRNA synthetase</fullName>
        <shortName evidence="8">GlyRS</shortName>
    </alternativeName>
</protein>
<dbReference type="Proteomes" id="UP000822862">
    <property type="component" value="Chromosome"/>
</dbReference>
<evidence type="ECO:0000256" key="4">
    <source>
        <dbReference type="ARBA" id="ARBA00022741"/>
    </source>
</evidence>
<keyword evidence="6 8" id="KW-0648">Protein biosynthesis</keyword>